<dbReference type="EMBL" id="CCKQ01017778">
    <property type="protein sequence ID" value="CDW89674.1"/>
    <property type="molecule type" value="Genomic_DNA"/>
</dbReference>
<keyword evidence="2" id="KW-1185">Reference proteome</keyword>
<evidence type="ECO:0000313" key="1">
    <source>
        <dbReference type="EMBL" id="CDW89674.1"/>
    </source>
</evidence>
<name>A0A078B5H9_STYLE</name>
<evidence type="ECO:0000313" key="2">
    <source>
        <dbReference type="Proteomes" id="UP000039865"/>
    </source>
</evidence>
<dbReference type="Proteomes" id="UP000039865">
    <property type="component" value="Unassembled WGS sequence"/>
</dbReference>
<proteinExistence type="predicted"/>
<reference evidence="1 2" key="1">
    <citation type="submission" date="2014-06" db="EMBL/GenBank/DDBJ databases">
        <authorList>
            <person name="Swart Estienne"/>
        </authorList>
    </citation>
    <scope>NUCLEOTIDE SEQUENCE [LARGE SCALE GENOMIC DNA]</scope>
    <source>
        <strain evidence="1 2">130c</strain>
    </source>
</reference>
<protein>
    <submittedName>
        <fullName evidence="1">Uncharacterized protein</fullName>
    </submittedName>
</protein>
<organism evidence="1 2">
    <name type="scientific">Stylonychia lemnae</name>
    <name type="common">Ciliate</name>
    <dbReference type="NCBI Taxonomy" id="5949"/>
    <lineage>
        <taxon>Eukaryota</taxon>
        <taxon>Sar</taxon>
        <taxon>Alveolata</taxon>
        <taxon>Ciliophora</taxon>
        <taxon>Intramacronucleata</taxon>
        <taxon>Spirotrichea</taxon>
        <taxon>Stichotrichia</taxon>
        <taxon>Sporadotrichida</taxon>
        <taxon>Oxytrichidae</taxon>
        <taxon>Stylonychinae</taxon>
        <taxon>Stylonychia</taxon>
    </lineage>
</organism>
<accession>A0A078B5H9</accession>
<dbReference type="InParanoid" id="A0A078B5H9"/>
<dbReference type="AlphaFoldDB" id="A0A078B5H9"/>
<gene>
    <name evidence="1" type="primary">Contig12515.g13355</name>
    <name evidence="1" type="ORF">STYLEM_18811</name>
</gene>
<sequence>MEKIDRSKWSFHGDALGKFRVVEKVTQPSDKIGKTEYNGPVQTVCTNFINGKEINSYYCKGHEDGDSYWPSFHGDIDNFFYIDPNYHQQIKGKEEIINTSTVTYYRSPCLKSQLISTDSETQIEKRQCQGHINSLSFHCELQPSIAADPIVLSCFSKYCDLTGINKVAKFSGEYIKAIKSNMLSQSFIATLKYYDEQQIRIICSNPQRKEATKKGNQYQYYCSGHKNGDGLEPSFHGDPTKNFAFYVVGVKAKKANPLAYFYRFMPSCDNYKHGETNAKYREYFCMGHSKTFHGDPYRDYQFWIYPSTFVPPNLGKWDFCQSPESVCSNFIKVTGKLNVYKCLGHVKGDKLMPTYHGDPDNNYEYLILGDKASSKQTRFEFKRNPCDNNCNSDPPDDKGTIKCFCQGHRSDLP</sequence>